<dbReference type="NCBIfam" id="TIGR02892">
    <property type="entry name" value="spore_yabP"/>
    <property type="match status" value="1"/>
</dbReference>
<dbReference type="Pfam" id="PF07873">
    <property type="entry name" value="YabP"/>
    <property type="match status" value="1"/>
</dbReference>
<evidence type="ECO:0000313" key="1">
    <source>
        <dbReference type="EMBL" id="MEQ2558299.1"/>
    </source>
</evidence>
<name>A0ABV1HF15_9FIRM</name>
<dbReference type="InterPro" id="IPR012504">
    <property type="entry name" value="Spore_YabP"/>
</dbReference>
<dbReference type="Gene3D" id="2.60.40.2000">
    <property type="match status" value="1"/>
</dbReference>
<reference evidence="1 2" key="1">
    <citation type="submission" date="2024-03" db="EMBL/GenBank/DDBJ databases">
        <title>Human intestinal bacterial collection.</title>
        <authorList>
            <person name="Pauvert C."/>
            <person name="Hitch T.C.A."/>
            <person name="Clavel T."/>
        </authorList>
    </citation>
    <scope>NUCLEOTIDE SEQUENCE [LARGE SCALE GENOMIC DNA]</scope>
    <source>
        <strain evidence="1 2">CLA-AA-H185</strain>
    </source>
</reference>
<dbReference type="PIRSF" id="PIRSF011576">
    <property type="entry name" value="YabP"/>
    <property type="match status" value="1"/>
</dbReference>
<dbReference type="EMBL" id="JBBMEX010000010">
    <property type="protein sequence ID" value="MEQ2558299.1"/>
    <property type="molecule type" value="Genomic_DNA"/>
</dbReference>
<comment type="caution">
    <text evidence="1">The sequence shown here is derived from an EMBL/GenBank/DDBJ whole genome shotgun (WGS) entry which is preliminary data.</text>
</comment>
<sequence length="94" mass="10616">MEERSAAKSHKIILGNRRTGNFTGVRDVISFDPKEILLETEMGMLQIKGEDLHVSRLTLDKGEVDVQGIVTSMVYSEVENYGKKAENFLGKLFR</sequence>
<dbReference type="InterPro" id="IPR022476">
    <property type="entry name" value="Spore_YabP/YqfC"/>
</dbReference>
<dbReference type="InterPro" id="IPR038705">
    <property type="entry name" value="YabP_sf"/>
</dbReference>
<keyword evidence="2" id="KW-1185">Reference proteome</keyword>
<dbReference type="RefSeq" id="WP_177962994.1">
    <property type="nucleotide sequence ID" value="NZ_JBBMEX010000010.1"/>
</dbReference>
<dbReference type="Proteomes" id="UP001454489">
    <property type="component" value="Unassembled WGS sequence"/>
</dbReference>
<protein>
    <submittedName>
        <fullName evidence="1">Sporulation protein YabP</fullName>
    </submittedName>
</protein>
<organism evidence="1 2">
    <name type="scientific">Maccoyibacter intestinihominis</name>
    <dbReference type="NCBI Taxonomy" id="3133499"/>
    <lineage>
        <taxon>Bacteria</taxon>
        <taxon>Bacillati</taxon>
        <taxon>Bacillota</taxon>
        <taxon>Clostridia</taxon>
        <taxon>Lachnospirales</taxon>
        <taxon>Lachnospiraceae</taxon>
        <taxon>Maccoyibacter</taxon>
    </lineage>
</organism>
<proteinExistence type="predicted"/>
<evidence type="ECO:0000313" key="2">
    <source>
        <dbReference type="Proteomes" id="UP001454489"/>
    </source>
</evidence>
<gene>
    <name evidence="1" type="primary">yabP</name>
    <name evidence="1" type="ORF">WMO43_10545</name>
</gene>
<accession>A0ABV1HF15</accession>